<keyword evidence="6" id="KW-0966">Cell projection</keyword>
<dbReference type="PANTHER" id="PTHR37533">
    <property type="entry name" value="FLAGELLAR HOOK-LENGTH CONTROL PROTEIN"/>
    <property type="match status" value="1"/>
</dbReference>
<dbReference type="PANTHER" id="PTHR37533:SF2">
    <property type="entry name" value="FLAGELLAR HOOK-LENGTH CONTROL PROTEIN"/>
    <property type="match status" value="1"/>
</dbReference>
<dbReference type="EMBL" id="QXDC01000003">
    <property type="protein sequence ID" value="RIA44518.1"/>
    <property type="molecule type" value="Genomic_DNA"/>
</dbReference>
<dbReference type="InterPro" id="IPR038610">
    <property type="entry name" value="FliK-like_C_sf"/>
</dbReference>
<evidence type="ECO:0000256" key="2">
    <source>
        <dbReference type="ARBA" id="ARBA00009149"/>
    </source>
</evidence>
<accession>A0A397P6M6</accession>
<feature type="region of interest" description="Disordered" evidence="4">
    <location>
        <begin position="1"/>
        <end position="22"/>
    </location>
</feature>
<reference evidence="6 7" key="1">
    <citation type="submission" date="2018-08" db="EMBL/GenBank/DDBJ databases">
        <title>Genomic Encyclopedia of Type Strains, Phase IV (KMG-IV): sequencing the most valuable type-strain genomes for metagenomic binning, comparative biology and taxonomic classification.</title>
        <authorList>
            <person name="Goeker M."/>
        </authorList>
    </citation>
    <scope>NUCLEOTIDE SEQUENCE [LARGE SCALE GENOMIC DNA]</scope>
    <source>
        <strain evidence="6 7">DSM 25527</strain>
    </source>
</reference>
<dbReference type="GO" id="GO:0009424">
    <property type="term" value="C:bacterial-type flagellum hook"/>
    <property type="evidence" value="ECO:0007669"/>
    <property type="project" value="InterPro"/>
</dbReference>
<evidence type="ECO:0000256" key="4">
    <source>
        <dbReference type="SAM" id="MobiDB-lite"/>
    </source>
</evidence>
<dbReference type="AlphaFoldDB" id="A0A397P6M6"/>
<comment type="function">
    <text evidence="1">Controls the length of the flagellar hook.</text>
</comment>
<evidence type="ECO:0000313" key="7">
    <source>
        <dbReference type="Proteomes" id="UP000266568"/>
    </source>
</evidence>
<proteinExistence type="inferred from homology"/>
<dbReference type="Proteomes" id="UP000266568">
    <property type="component" value="Unassembled WGS sequence"/>
</dbReference>
<feature type="region of interest" description="Disordered" evidence="4">
    <location>
        <begin position="554"/>
        <end position="599"/>
    </location>
</feature>
<evidence type="ECO:0000256" key="1">
    <source>
        <dbReference type="ARBA" id="ARBA00003944"/>
    </source>
</evidence>
<comment type="similarity">
    <text evidence="2">Belongs to the FliK family.</text>
</comment>
<name>A0A397P6M6_9SPHN</name>
<feature type="region of interest" description="Disordered" evidence="4">
    <location>
        <begin position="150"/>
        <end position="169"/>
    </location>
</feature>
<keyword evidence="6" id="KW-0969">Cilium</keyword>
<dbReference type="RefSeq" id="WP_119036163.1">
    <property type="nucleotide sequence ID" value="NZ_QXDC01000003.1"/>
</dbReference>
<keyword evidence="3" id="KW-1005">Bacterial flagellum biogenesis</keyword>
<dbReference type="InterPro" id="IPR021136">
    <property type="entry name" value="Flagellar_hook_control-like_C"/>
</dbReference>
<evidence type="ECO:0000313" key="6">
    <source>
        <dbReference type="EMBL" id="RIA44518.1"/>
    </source>
</evidence>
<dbReference type="InterPro" id="IPR052563">
    <property type="entry name" value="FliK"/>
</dbReference>
<dbReference type="Gene3D" id="3.30.750.140">
    <property type="match status" value="1"/>
</dbReference>
<dbReference type="PRINTS" id="PR01007">
    <property type="entry name" value="FLGHOOKFLIK"/>
</dbReference>
<protein>
    <submittedName>
        <fullName evidence="6">Flagellar hook-length control protein FliK</fullName>
    </submittedName>
</protein>
<dbReference type="Pfam" id="PF02120">
    <property type="entry name" value="Flg_hook"/>
    <property type="match status" value="1"/>
</dbReference>
<keyword evidence="6" id="KW-0282">Flagellum</keyword>
<dbReference type="InterPro" id="IPR001635">
    <property type="entry name" value="Flag_hook_Flik"/>
</dbReference>
<evidence type="ECO:0000256" key="3">
    <source>
        <dbReference type="ARBA" id="ARBA00022795"/>
    </source>
</evidence>
<comment type="caution">
    <text evidence="6">The sequence shown here is derived from an EMBL/GenBank/DDBJ whole genome shotgun (WGS) entry which is preliminary data.</text>
</comment>
<feature type="domain" description="Flagellar hook-length control protein-like C-terminal" evidence="5">
    <location>
        <begin position="491"/>
        <end position="564"/>
    </location>
</feature>
<keyword evidence="7" id="KW-1185">Reference proteome</keyword>
<gene>
    <name evidence="6" type="ORF">DFR49_2763</name>
</gene>
<evidence type="ECO:0000259" key="5">
    <source>
        <dbReference type="Pfam" id="PF02120"/>
    </source>
</evidence>
<dbReference type="CDD" id="cd17470">
    <property type="entry name" value="T3SS_Flik_C"/>
    <property type="match status" value="1"/>
</dbReference>
<dbReference type="OrthoDB" id="7586319at2"/>
<organism evidence="6 7">
    <name type="scientific">Hephaestia caeni</name>
    <dbReference type="NCBI Taxonomy" id="645617"/>
    <lineage>
        <taxon>Bacteria</taxon>
        <taxon>Pseudomonadati</taxon>
        <taxon>Pseudomonadota</taxon>
        <taxon>Alphaproteobacteria</taxon>
        <taxon>Sphingomonadales</taxon>
        <taxon>Sphingomonadaceae</taxon>
        <taxon>Hephaestia</taxon>
    </lineage>
</organism>
<sequence length="599" mass="59625">MLSLSPTLPPTALRVPGSTTTPVPPGDFAAALAGLLGAPGAVVAPPVAPADRQIAAMPGKDLPAVVVAAGAIDAAPETGTLVDETVSAEAVPHPAEGPHFPVLPAPAAPPVAAPVDAVRVEEATPPTLPEALPTPAVAPALTVEREAIAPPMTSDAATPPTSPGKRAQTRKEAIAALPLPIPGTAALMSPVADGVSAPPAPIAADHASIDAGLAAVSTGEPETGVPGAEVSLPDVVPAAIDTMPAHVTDSEAHEVTDDARVAIDAPGQPAAVDSASPLVVLSTIAAALDGVAPPPAGKAPTRPPRFAAPIAATLSSPIAIERPQTPAPAIVAPAPVSAGAPEPPPARAIGDAIVSTPIDGAKNVFARAVATDSARPAPAIRADSAAPSVVRGSARAPGDVIGITQAPPLAPAAGAIPLVAASAAPRPVGLRRAVIDAAEPSIPTVASHAAAPVAGPAAQAPALHRTPLDMRRDDWTRQLIDRIETVRDMANAADTRIKLMPDALGKIDVTMRKDGDTMHVSFTADVAATRAMLAEAQPRLAELAQQRGLRLGQSSVDAGAGGHGQPNQSHQPGASRAPLPSRPMRAEHDEDVLQTGRLA</sequence>
<dbReference type="GO" id="GO:0044780">
    <property type="term" value="P:bacterial-type flagellum assembly"/>
    <property type="evidence" value="ECO:0007669"/>
    <property type="project" value="InterPro"/>
</dbReference>